<comment type="caution">
    <text evidence="2">The sequence shown here is derived from an EMBL/GenBank/DDBJ whole genome shotgun (WGS) entry which is preliminary data.</text>
</comment>
<dbReference type="AlphaFoldDB" id="A0AAV4QFL1"/>
<reference evidence="2 3" key="1">
    <citation type="submission" date="2021-06" db="EMBL/GenBank/DDBJ databases">
        <title>Caerostris darwini draft genome.</title>
        <authorList>
            <person name="Kono N."/>
            <person name="Arakawa K."/>
        </authorList>
    </citation>
    <scope>NUCLEOTIDE SEQUENCE [LARGE SCALE GENOMIC DNA]</scope>
</reference>
<keyword evidence="3" id="KW-1185">Reference proteome</keyword>
<dbReference type="PANTHER" id="PTHR22762:SF120">
    <property type="entry name" value="HETEROGLYCAN GLUCOSIDASE 1"/>
    <property type="match status" value="1"/>
</dbReference>
<dbReference type="PANTHER" id="PTHR22762">
    <property type="entry name" value="ALPHA-GLUCOSIDASE"/>
    <property type="match status" value="1"/>
</dbReference>
<evidence type="ECO:0000313" key="2">
    <source>
        <dbReference type="EMBL" id="GIY07146.1"/>
    </source>
</evidence>
<dbReference type="Proteomes" id="UP001054837">
    <property type="component" value="Unassembled WGS sequence"/>
</dbReference>
<evidence type="ECO:0000259" key="1">
    <source>
        <dbReference type="Pfam" id="PF21365"/>
    </source>
</evidence>
<dbReference type="Pfam" id="PF21365">
    <property type="entry name" value="Glyco_hydro_31_3rd"/>
    <property type="match status" value="1"/>
</dbReference>
<accession>A0AAV4QFL1</accession>
<dbReference type="Gene3D" id="2.60.40.1180">
    <property type="entry name" value="Golgi alpha-mannosidase II"/>
    <property type="match status" value="2"/>
</dbReference>
<dbReference type="InterPro" id="IPR048395">
    <property type="entry name" value="Glyco_hydro_31_C"/>
</dbReference>
<dbReference type="InterPro" id="IPR013780">
    <property type="entry name" value="Glyco_hydro_b"/>
</dbReference>
<feature type="domain" description="Glycosyl hydrolase family 31 C-terminal" evidence="1">
    <location>
        <begin position="6"/>
        <end position="57"/>
    </location>
</feature>
<proteinExistence type="predicted"/>
<protein>
    <submittedName>
        <fullName evidence="2">Maltase-glucoamylase, intestinal</fullName>
    </submittedName>
</protein>
<evidence type="ECO:0000313" key="3">
    <source>
        <dbReference type="Proteomes" id="UP001054837"/>
    </source>
</evidence>
<sequence>MSQLLVEGAKSVNMYLPNTEWWHFKNRESHLETVSGNYLNEAEIDDTPLHVRGGCIIPTEDYNMANSNKVQPKNITLYVFPLKDVASGEIYVDDLNSINPIETKKYARYSIDYKNCTIKFKKVEPEGSQRFDWFVTNVHVFKAKEVKKLEIPGQSLLQFMMNYVTHVLTITANMPLDHLIYIKWYDDNEKCSMLP</sequence>
<gene>
    <name evidence="2" type="primary">MGAM_0</name>
    <name evidence="2" type="ORF">CDAR_210191</name>
</gene>
<name>A0AAV4QFL1_9ARAC</name>
<dbReference type="GO" id="GO:0004553">
    <property type="term" value="F:hydrolase activity, hydrolyzing O-glycosyl compounds"/>
    <property type="evidence" value="ECO:0007669"/>
    <property type="project" value="TreeGrafter"/>
</dbReference>
<organism evidence="2 3">
    <name type="scientific">Caerostris darwini</name>
    <dbReference type="NCBI Taxonomy" id="1538125"/>
    <lineage>
        <taxon>Eukaryota</taxon>
        <taxon>Metazoa</taxon>
        <taxon>Ecdysozoa</taxon>
        <taxon>Arthropoda</taxon>
        <taxon>Chelicerata</taxon>
        <taxon>Arachnida</taxon>
        <taxon>Araneae</taxon>
        <taxon>Araneomorphae</taxon>
        <taxon>Entelegynae</taxon>
        <taxon>Araneoidea</taxon>
        <taxon>Araneidae</taxon>
        <taxon>Caerostris</taxon>
    </lineage>
</organism>
<dbReference type="EMBL" id="BPLQ01004303">
    <property type="protein sequence ID" value="GIY07146.1"/>
    <property type="molecule type" value="Genomic_DNA"/>
</dbReference>